<keyword evidence="5" id="KW-1185">Reference proteome</keyword>
<dbReference type="Gene3D" id="3.90.1200.10">
    <property type="match status" value="1"/>
</dbReference>
<dbReference type="PANTHER" id="PTHR33495:SF14">
    <property type="entry name" value="ANTI-SIGMA FACTOR ANTAGONIST"/>
    <property type="match status" value="1"/>
</dbReference>
<comment type="caution">
    <text evidence="4">The sequence shown here is derived from an EMBL/GenBank/DDBJ whole genome shotgun (WGS) entry which is preliminary data.</text>
</comment>
<proteinExistence type="inferred from homology"/>
<feature type="domain" description="STAS" evidence="3">
    <location>
        <begin position="1"/>
        <end position="93"/>
    </location>
</feature>
<accession>A0A7W8G6X6</accession>
<evidence type="ECO:0000313" key="4">
    <source>
        <dbReference type="EMBL" id="MBB5224964.1"/>
    </source>
</evidence>
<sequence>MNTKCTENLVIIALEGRIDTTNAPQVESEISAVISENPNLTPVFDADSLAYISSAGLRVLMKFCKSTGKKLSVTNVSKEIFEIFDTTGFTNILDVQKKLREISVEGCELLGQGGNGSVYRLDDDKIVKVYKPYMTREVIDREREFARNAFMNGVPSVIAYDLVRCGDSFGVVFEMIKSKTLGATIKDNPDKLEEYVDKYVALAKQLHSVHAAPGTFSNLKTVLHERVPLLAQWCSKEELSLLDSLIDCIPDCDTLIHNDLHPGNIMIQDGELLLIDMPEVTTGPALYDLAGIYRDMILATQGNSSSEIERSVGLPKDVIFKIGNMFFQKYTGITDKANLEKYYQQLGLICAFNVTLVVATGAEKAMQLAPILMDKMLRGVVIPNEQALRHILSSAK</sequence>
<dbReference type="InterPro" id="IPR002575">
    <property type="entry name" value="Aminoglycoside_PTrfase"/>
</dbReference>
<dbReference type="NCBIfam" id="TIGR00377">
    <property type="entry name" value="ant_ant_sig"/>
    <property type="match status" value="1"/>
</dbReference>
<dbReference type="Pfam" id="PF01740">
    <property type="entry name" value="STAS"/>
    <property type="match status" value="1"/>
</dbReference>
<dbReference type="EMBL" id="JACHFQ010000001">
    <property type="protein sequence ID" value="MBB5224964.1"/>
    <property type="molecule type" value="Genomic_DNA"/>
</dbReference>
<dbReference type="RefSeq" id="WP_184656760.1">
    <property type="nucleotide sequence ID" value="NZ_JACHFQ010000001.1"/>
</dbReference>
<dbReference type="GO" id="GO:0043856">
    <property type="term" value="F:anti-sigma factor antagonist activity"/>
    <property type="evidence" value="ECO:0007669"/>
    <property type="project" value="InterPro"/>
</dbReference>
<dbReference type="Proteomes" id="UP000518887">
    <property type="component" value="Unassembled WGS sequence"/>
</dbReference>
<protein>
    <recommendedName>
        <fullName evidence="2">Anti-sigma factor antagonist</fullName>
    </recommendedName>
</protein>
<evidence type="ECO:0000256" key="1">
    <source>
        <dbReference type="ARBA" id="ARBA00009013"/>
    </source>
</evidence>
<dbReference type="SUPFAM" id="SSF52091">
    <property type="entry name" value="SpoIIaa-like"/>
    <property type="match status" value="1"/>
</dbReference>
<dbReference type="CDD" id="cd07043">
    <property type="entry name" value="STAS_anti-anti-sigma_factors"/>
    <property type="match status" value="1"/>
</dbReference>
<reference evidence="4 5" key="1">
    <citation type="submission" date="2020-08" db="EMBL/GenBank/DDBJ databases">
        <title>Genomic Encyclopedia of Type Strains, Phase IV (KMG-IV): sequencing the most valuable type-strain genomes for metagenomic binning, comparative biology and taxonomic classification.</title>
        <authorList>
            <person name="Goeker M."/>
        </authorList>
    </citation>
    <scope>NUCLEOTIDE SEQUENCE [LARGE SCALE GENOMIC DNA]</scope>
    <source>
        <strain evidence="4 5">DSM 103462</strain>
    </source>
</reference>
<gene>
    <name evidence="4" type="ORF">HNP76_000304</name>
</gene>
<comment type="similarity">
    <text evidence="1 2">Belongs to the anti-sigma-factor antagonist family.</text>
</comment>
<dbReference type="SUPFAM" id="SSF56112">
    <property type="entry name" value="Protein kinase-like (PK-like)"/>
    <property type="match status" value="1"/>
</dbReference>
<dbReference type="InterPro" id="IPR003658">
    <property type="entry name" value="Anti-sigma_ant"/>
</dbReference>
<name>A0A7W8G6X6_9SPIR</name>
<dbReference type="InterPro" id="IPR011009">
    <property type="entry name" value="Kinase-like_dom_sf"/>
</dbReference>
<evidence type="ECO:0000256" key="2">
    <source>
        <dbReference type="RuleBase" id="RU003749"/>
    </source>
</evidence>
<dbReference type="InterPro" id="IPR002645">
    <property type="entry name" value="STAS_dom"/>
</dbReference>
<evidence type="ECO:0000259" key="3">
    <source>
        <dbReference type="PROSITE" id="PS50801"/>
    </source>
</evidence>
<evidence type="ECO:0000313" key="5">
    <source>
        <dbReference type="Proteomes" id="UP000518887"/>
    </source>
</evidence>
<organism evidence="4 5">
    <name type="scientific">Treponema ruminis</name>
    <dbReference type="NCBI Taxonomy" id="744515"/>
    <lineage>
        <taxon>Bacteria</taxon>
        <taxon>Pseudomonadati</taxon>
        <taxon>Spirochaetota</taxon>
        <taxon>Spirochaetia</taxon>
        <taxon>Spirochaetales</taxon>
        <taxon>Treponemataceae</taxon>
        <taxon>Treponema</taxon>
    </lineage>
</organism>
<dbReference type="Pfam" id="PF01636">
    <property type="entry name" value="APH"/>
    <property type="match status" value="1"/>
</dbReference>
<dbReference type="InterPro" id="IPR036513">
    <property type="entry name" value="STAS_dom_sf"/>
</dbReference>
<dbReference type="PANTHER" id="PTHR33495">
    <property type="entry name" value="ANTI-SIGMA FACTOR ANTAGONIST TM_1081-RELATED-RELATED"/>
    <property type="match status" value="1"/>
</dbReference>
<dbReference type="Gene3D" id="3.30.750.24">
    <property type="entry name" value="STAS domain"/>
    <property type="match status" value="1"/>
</dbReference>
<dbReference type="AlphaFoldDB" id="A0A7W8G6X6"/>
<dbReference type="PROSITE" id="PS50801">
    <property type="entry name" value="STAS"/>
    <property type="match status" value="1"/>
</dbReference>